<dbReference type="Gene3D" id="1.25.40.10">
    <property type="entry name" value="Tetratricopeptide repeat domain"/>
    <property type="match status" value="4"/>
</dbReference>
<keyword evidence="6" id="KW-1185">Reference proteome</keyword>
<dbReference type="InterPro" id="IPR046849">
    <property type="entry name" value="E2_motif"/>
</dbReference>
<dbReference type="Pfam" id="PF20431">
    <property type="entry name" value="E_motif"/>
    <property type="match status" value="1"/>
</dbReference>
<evidence type="ECO:0000259" key="4">
    <source>
        <dbReference type="Pfam" id="PF14432"/>
    </source>
</evidence>
<protein>
    <recommendedName>
        <fullName evidence="4">DYW domain-containing protein</fullName>
    </recommendedName>
</protein>
<dbReference type="Pfam" id="PF14432">
    <property type="entry name" value="DYW_deaminase"/>
    <property type="match status" value="1"/>
</dbReference>
<feature type="repeat" description="PPR" evidence="3">
    <location>
        <begin position="272"/>
        <end position="306"/>
    </location>
</feature>
<feature type="repeat" description="PPR" evidence="3">
    <location>
        <begin position="373"/>
        <end position="407"/>
    </location>
</feature>
<evidence type="ECO:0000256" key="2">
    <source>
        <dbReference type="ARBA" id="ARBA00022737"/>
    </source>
</evidence>
<evidence type="ECO:0000256" key="1">
    <source>
        <dbReference type="ARBA" id="ARBA00006643"/>
    </source>
</evidence>
<feature type="repeat" description="PPR" evidence="3">
    <location>
        <begin position="204"/>
        <end position="238"/>
    </location>
</feature>
<evidence type="ECO:0000313" key="6">
    <source>
        <dbReference type="Proteomes" id="UP001345219"/>
    </source>
</evidence>
<reference evidence="5 6" key="1">
    <citation type="journal article" date="2023" name="Hortic Res">
        <title>Pangenome of water caltrop reveals structural variations and asymmetric subgenome divergence after allopolyploidization.</title>
        <authorList>
            <person name="Zhang X."/>
            <person name="Chen Y."/>
            <person name="Wang L."/>
            <person name="Yuan Y."/>
            <person name="Fang M."/>
            <person name="Shi L."/>
            <person name="Lu R."/>
            <person name="Comes H.P."/>
            <person name="Ma Y."/>
            <person name="Chen Y."/>
            <person name="Huang G."/>
            <person name="Zhou Y."/>
            <person name="Zheng Z."/>
            <person name="Qiu Y."/>
        </authorList>
    </citation>
    <scope>NUCLEOTIDE SEQUENCE [LARGE SCALE GENOMIC DNA]</scope>
    <source>
        <tissue evidence="5">Roots</tissue>
    </source>
</reference>
<dbReference type="InterPro" id="IPR032867">
    <property type="entry name" value="DYW_dom"/>
</dbReference>
<organism evidence="5 6">
    <name type="scientific">Trapa incisa</name>
    <dbReference type="NCBI Taxonomy" id="236973"/>
    <lineage>
        <taxon>Eukaryota</taxon>
        <taxon>Viridiplantae</taxon>
        <taxon>Streptophyta</taxon>
        <taxon>Embryophyta</taxon>
        <taxon>Tracheophyta</taxon>
        <taxon>Spermatophyta</taxon>
        <taxon>Magnoliopsida</taxon>
        <taxon>eudicotyledons</taxon>
        <taxon>Gunneridae</taxon>
        <taxon>Pentapetalae</taxon>
        <taxon>rosids</taxon>
        <taxon>malvids</taxon>
        <taxon>Myrtales</taxon>
        <taxon>Lythraceae</taxon>
        <taxon>Trapa</taxon>
    </lineage>
</organism>
<dbReference type="InterPro" id="IPR002885">
    <property type="entry name" value="PPR_rpt"/>
</dbReference>
<dbReference type="GO" id="GO:0008270">
    <property type="term" value="F:zinc ion binding"/>
    <property type="evidence" value="ECO:0007669"/>
    <property type="project" value="InterPro"/>
</dbReference>
<name>A0AAN7Q680_9MYRT</name>
<dbReference type="FunFam" id="1.25.40.10:FF:002148">
    <property type="entry name" value="Pentatricopeptide repeat-containing protein At2g29760, chloroplastic"/>
    <property type="match status" value="1"/>
</dbReference>
<dbReference type="PROSITE" id="PS51375">
    <property type="entry name" value="PPR"/>
    <property type="match status" value="4"/>
</dbReference>
<dbReference type="FunFam" id="1.25.40.10:FF:000344">
    <property type="entry name" value="Pentatricopeptide repeat-containing protein"/>
    <property type="match status" value="1"/>
</dbReference>
<dbReference type="Pfam" id="PF20430">
    <property type="entry name" value="Eplus_motif"/>
    <property type="match status" value="1"/>
</dbReference>
<comment type="similarity">
    <text evidence="1">Belongs to the PPR family. PCMP-H subfamily.</text>
</comment>
<dbReference type="PANTHER" id="PTHR47926">
    <property type="entry name" value="PENTATRICOPEPTIDE REPEAT-CONTAINING PROTEIN"/>
    <property type="match status" value="1"/>
</dbReference>
<sequence length="680" mass="75507">MRSISPFSRRFSSSNQFGFLLRPLQKTHFPLHSPYSTFTEDVCRTLLDGYPDIKKLKGLHLQIITSPSLSLNLPLSIKLMRAYALLGQVGDARQVFEGVPEKNIIFYNVMIRSYANNHLFRDAIVVYKRMLSDGVLGDNYTYPCVLKACSGSINLVVGVQTHAQIVKVGLILNLFVGNGLIAVYGKCGYLADARKVLEEMPGSDVVSWNSMVAGYAQNGFLEDTLSVCREMELLGIKPDAGTMASLFPVITSTSSNNVSFMEDMFSGLTKKNLISWNVMISMYANNSMPEKAVALFLKMELQGLEPDSITLASVLPACGELSALYLGRRIHELVNRRKLCPNLSLENALINMYAKCGALSYAREVFDQLKFPDVVSWTSMISAYGISGFGNDAVSLFLRMRNSGYTPDSIAFVSVLSACSHSGLLDEGQNCFKLMVEEYKIKPRLEHYACMVDLFGRAGRLDKAYEFIKNMPVEPNERVWGALLSACRVYSNTDIGVEAADNLFQLVPEQSGYYVLLSNIYAKAGRWQEVTTLRSLMKRKGIKKTPGTSNAELGNKVHTFLAGDQSHPESKSIYKELDVLVGKMKELGYVPESDSTLHDVEDEDKEGHLAVHSEKLAVVFAIINTAPGTTIRVTKNLRICGDCHAAIKLISKITQRDITVRDINRFHHFSSGVCSCGDYW</sequence>
<dbReference type="InterPro" id="IPR046960">
    <property type="entry name" value="PPR_At4g14850-like_plant"/>
</dbReference>
<dbReference type="InterPro" id="IPR046848">
    <property type="entry name" value="E_motif"/>
</dbReference>
<dbReference type="Pfam" id="PF13041">
    <property type="entry name" value="PPR_2"/>
    <property type="match status" value="3"/>
</dbReference>
<dbReference type="Proteomes" id="UP001345219">
    <property type="component" value="Chromosome 15"/>
</dbReference>
<dbReference type="PANTHER" id="PTHR47926:SF373">
    <property type="entry name" value="TETRATRICOPEPTIDE-LIKE HELICAL DOMAIN SUPERFAMILY, DYW DOMAIN-CONTAINING PROTEIN"/>
    <property type="match status" value="1"/>
</dbReference>
<dbReference type="NCBIfam" id="TIGR00756">
    <property type="entry name" value="PPR"/>
    <property type="match status" value="4"/>
</dbReference>
<dbReference type="AlphaFoldDB" id="A0AAN7Q680"/>
<evidence type="ECO:0000256" key="3">
    <source>
        <dbReference type="PROSITE-ProRule" id="PRU00708"/>
    </source>
</evidence>
<keyword evidence="2" id="KW-0677">Repeat</keyword>
<dbReference type="GO" id="GO:0009451">
    <property type="term" value="P:RNA modification"/>
    <property type="evidence" value="ECO:0007669"/>
    <property type="project" value="InterPro"/>
</dbReference>
<evidence type="ECO:0000313" key="5">
    <source>
        <dbReference type="EMBL" id="KAK4757535.1"/>
    </source>
</evidence>
<proteinExistence type="inferred from homology"/>
<comment type="caution">
    <text evidence="5">The sequence shown here is derived from an EMBL/GenBank/DDBJ whole genome shotgun (WGS) entry which is preliminary data.</text>
</comment>
<dbReference type="InterPro" id="IPR011990">
    <property type="entry name" value="TPR-like_helical_dom_sf"/>
</dbReference>
<accession>A0AAN7Q680</accession>
<dbReference type="Pfam" id="PF01535">
    <property type="entry name" value="PPR"/>
    <property type="match status" value="4"/>
</dbReference>
<dbReference type="EMBL" id="JAXIOK010000012">
    <property type="protein sequence ID" value="KAK4757535.1"/>
    <property type="molecule type" value="Genomic_DNA"/>
</dbReference>
<feature type="repeat" description="PPR" evidence="3">
    <location>
        <begin position="103"/>
        <end position="137"/>
    </location>
</feature>
<feature type="domain" description="DYW" evidence="4">
    <location>
        <begin position="588"/>
        <end position="680"/>
    </location>
</feature>
<gene>
    <name evidence="5" type="ORF">SAY87_018836</name>
</gene>
<dbReference type="GO" id="GO:0003723">
    <property type="term" value="F:RNA binding"/>
    <property type="evidence" value="ECO:0007669"/>
    <property type="project" value="InterPro"/>
</dbReference>